<gene>
    <name evidence="1" type="ORF">FA13DRAFT_742744</name>
</gene>
<proteinExistence type="predicted"/>
<comment type="caution">
    <text evidence="1">The sequence shown here is derived from an EMBL/GenBank/DDBJ whole genome shotgun (WGS) entry which is preliminary data.</text>
</comment>
<dbReference type="EMBL" id="QPFP01000003">
    <property type="protein sequence ID" value="TEB38366.1"/>
    <property type="molecule type" value="Genomic_DNA"/>
</dbReference>
<sequence length="253" mass="29014">MPRKLLGLQAKYNAWDTPSLAPRSAWYFSARIPYNINGRWRKGCPRWAFGHLHLVWTPYLDRPPQETAYRSDFPLLRFPSSSPSVLPLCLERSPSTCVCRHGLVFRNLNTQKNYFSDENHLYEHRQNTRRFRTHQQLPFYLTPTVISSGAPKSFRSAVVDIFNHRPSDPTGNFPSFFLPRSSAHLKGFLRRLVAPRHAGLFGHGMFQSTLSRRIPASQFCAWEITNTTRFLGSPLASLPGGELEQGILPPTKY</sequence>
<evidence type="ECO:0000313" key="2">
    <source>
        <dbReference type="Proteomes" id="UP000298030"/>
    </source>
</evidence>
<keyword evidence="2" id="KW-1185">Reference proteome</keyword>
<name>A0A4Y7TW20_COPMI</name>
<dbReference type="Proteomes" id="UP000298030">
    <property type="component" value="Unassembled WGS sequence"/>
</dbReference>
<protein>
    <submittedName>
        <fullName evidence="1">Uncharacterized protein</fullName>
    </submittedName>
</protein>
<dbReference type="AlphaFoldDB" id="A0A4Y7TW20"/>
<evidence type="ECO:0000313" key="1">
    <source>
        <dbReference type="EMBL" id="TEB38366.1"/>
    </source>
</evidence>
<accession>A0A4Y7TW20</accession>
<organism evidence="1 2">
    <name type="scientific">Coprinellus micaceus</name>
    <name type="common">Glistening ink-cap mushroom</name>
    <name type="synonym">Coprinus micaceus</name>
    <dbReference type="NCBI Taxonomy" id="71717"/>
    <lineage>
        <taxon>Eukaryota</taxon>
        <taxon>Fungi</taxon>
        <taxon>Dikarya</taxon>
        <taxon>Basidiomycota</taxon>
        <taxon>Agaricomycotina</taxon>
        <taxon>Agaricomycetes</taxon>
        <taxon>Agaricomycetidae</taxon>
        <taxon>Agaricales</taxon>
        <taxon>Agaricineae</taxon>
        <taxon>Psathyrellaceae</taxon>
        <taxon>Coprinellus</taxon>
    </lineage>
</organism>
<reference evidence="1 2" key="1">
    <citation type="journal article" date="2019" name="Nat. Ecol. Evol.">
        <title>Megaphylogeny resolves global patterns of mushroom evolution.</title>
        <authorList>
            <person name="Varga T."/>
            <person name="Krizsan K."/>
            <person name="Foldi C."/>
            <person name="Dima B."/>
            <person name="Sanchez-Garcia M."/>
            <person name="Sanchez-Ramirez S."/>
            <person name="Szollosi G.J."/>
            <person name="Szarkandi J.G."/>
            <person name="Papp V."/>
            <person name="Albert L."/>
            <person name="Andreopoulos W."/>
            <person name="Angelini C."/>
            <person name="Antonin V."/>
            <person name="Barry K.W."/>
            <person name="Bougher N.L."/>
            <person name="Buchanan P."/>
            <person name="Buyck B."/>
            <person name="Bense V."/>
            <person name="Catcheside P."/>
            <person name="Chovatia M."/>
            <person name="Cooper J."/>
            <person name="Damon W."/>
            <person name="Desjardin D."/>
            <person name="Finy P."/>
            <person name="Geml J."/>
            <person name="Haridas S."/>
            <person name="Hughes K."/>
            <person name="Justo A."/>
            <person name="Karasinski D."/>
            <person name="Kautmanova I."/>
            <person name="Kiss B."/>
            <person name="Kocsube S."/>
            <person name="Kotiranta H."/>
            <person name="LaButti K.M."/>
            <person name="Lechner B.E."/>
            <person name="Liimatainen K."/>
            <person name="Lipzen A."/>
            <person name="Lukacs Z."/>
            <person name="Mihaltcheva S."/>
            <person name="Morgado L.N."/>
            <person name="Niskanen T."/>
            <person name="Noordeloos M.E."/>
            <person name="Ohm R.A."/>
            <person name="Ortiz-Santana B."/>
            <person name="Ovrebo C."/>
            <person name="Racz N."/>
            <person name="Riley R."/>
            <person name="Savchenko A."/>
            <person name="Shiryaev A."/>
            <person name="Soop K."/>
            <person name="Spirin V."/>
            <person name="Szebenyi C."/>
            <person name="Tomsovsky M."/>
            <person name="Tulloss R.E."/>
            <person name="Uehling J."/>
            <person name="Grigoriev I.V."/>
            <person name="Vagvolgyi C."/>
            <person name="Papp T."/>
            <person name="Martin F.M."/>
            <person name="Miettinen O."/>
            <person name="Hibbett D.S."/>
            <person name="Nagy L.G."/>
        </authorList>
    </citation>
    <scope>NUCLEOTIDE SEQUENCE [LARGE SCALE GENOMIC DNA]</scope>
    <source>
        <strain evidence="1 2">FP101781</strain>
    </source>
</reference>